<reference evidence="3 6" key="1">
    <citation type="submission" date="2018-09" db="EMBL/GenBank/DDBJ databases">
        <title>Roseomonas sp. nov., isolated from feces of Tibetan antelopes in the Qinghai-Tibet plateau, China.</title>
        <authorList>
            <person name="Tian Z."/>
        </authorList>
    </citation>
    <scope>NUCLEOTIDE SEQUENCE [LARGE SCALE GENOMIC DNA]</scope>
    <source>
        <strain evidence="4 5">Z23</strain>
        <strain evidence="3 6">Z24</strain>
    </source>
</reference>
<dbReference type="InterPro" id="IPR037523">
    <property type="entry name" value="VOC_core"/>
</dbReference>
<feature type="domain" description="VOC" evidence="2">
    <location>
        <begin position="5"/>
        <end position="125"/>
    </location>
</feature>
<evidence type="ECO:0000256" key="1">
    <source>
        <dbReference type="ARBA" id="ARBA00022723"/>
    </source>
</evidence>
<protein>
    <submittedName>
        <fullName evidence="4">TOBE domain-containing protein</fullName>
    </submittedName>
    <submittedName>
        <fullName evidence="3">VOC family protein</fullName>
    </submittedName>
</protein>
<dbReference type="SUPFAM" id="SSF54593">
    <property type="entry name" value="Glyoxalase/Bleomycin resistance protein/Dihydroxybiphenyl dioxygenase"/>
    <property type="match status" value="1"/>
</dbReference>
<dbReference type="GO" id="GO:0046491">
    <property type="term" value="P:L-methylmalonyl-CoA metabolic process"/>
    <property type="evidence" value="ECO:0007669"/>
    <property type="project" value="TreeGrafter"/>
</dbReference>
<keyword evidence="5" id="KW-1185">Reference proteome</keyword>
<dbReference type="AlphaFoldDB" id="A0A3A9J8H2"/>
<dbReference type="Proteomes" id="UP000278036">
    <property type="component" value="Unassembled WGS sequence"/>
</dbReference>
<dbReference type="InterPro" id="IPR051785">
    <property type="entry name" value="MMCE/EMCE_epimerase"/>
</dbReference>
<evidence type="ECO:0000259" key="2">
    <source>
        <dbReference type="PROSITE" id="PS51819"/>
    </source>
</evidence>
<dbReference type="PROSITE" id="PS51819">
    <property type="entry name" value="VOC"/>
    <property type="match status" value="1"/>
</dbReference>
<dbReference type="EMBL" id="RAQU01000127">
    <property type="protein sequence ID" value="RKK02782.1"/>
    <property type="molecule type" value="Genomic_DNA"/>
</dbReference>
<dbReference type="InterPro" id="IPR029068">
    <property type="entry name" value="Glyas_Bleomycin-R_OHBP_Dase"/>
</dbReference>
<dbReference type="InParanoid" id="A0A3A9J8H2"/>
<proteinExistence type="predicted"/>
<dbReference type="Pfam" id="PF00903">
    <property type="entry name" value="Glyoxalase"/>
    <property type="match status" value="1"/>
</dbReference>
<dbReference type="GO" id="GO:0004493">
    <property type="term" value="F:methylmalonyl-CoA epimerase activity"/>
    <property type="evidence" value="ECO:0007669"/>
    <property type="project" value="TreeGrafter"/>
</dbReference>
<evidence type="ECO:0000313" key="6">
    <source>
        <dbReference type="Proteomes" id="UP000278036"/>
    </source>
</evidence>
<gene>
    <name evidence="3" type="ORF">D6Z83_18020</name>
    <name evidence="4" type="ORF">EBE87_25785</name>
</gene>
<dbReference type="PANTHER" id="PTHR43048:SF5">
    <property type="entry name" value="BLR5325 PROTEIN"/>
    <property type="match status" value="1"/>
</dbReference>
<organism evidence="3 6">
    <name type="scientific">Teichococcus wenyumeiae</name>
    <dbReference type="NCBI Taxonomy" id="2478470"/>
    <lineage>
        <taxon>Bacteria</taxon>
        <taxon>Pseudomonadati</taxon>
        <taxon>Pseudomonadota</taxon>
        <taxon>Alphaproteobacteria</taxon>
        <taxon>Acetobacterales</taxon>
        <taxon>Roseomonadaceae</taxon>
        <taxon>Roseomonas</taxon>
    </lineage>
</organism>
<evidence type="ECO:0000313" key="4">
    <source>
        <dbReference type="EMBL" id="RMI15428.1"/>
    </source>
</evidence>
<keyword evidence="1" id="KW-0479">Metal-binding</keyword>
<dbReference type="InterPro" id="IPR004360">
    <property type="entry name" value="Glyas_Fos-R_dOase_dom"/>
</dbReference>
<dbReference type="Proteomes" id="UP000274097">
    <property type="component" value="Unassembled WGS sequence"/>
</dbReference>
<dbReference type="OrthoDB" id="9799428at2"/>
<evidence type="ECO:0000313" key="3">
    <source>
        <dbReference type="EMBL" id="RKK02782.1"/>
    </source>
</evidence>
<evidence type="ECO:0000313" key="5">
    <source>
        <dbReference type="Proteomes" id="UP000274097"/>
    </source>
</evidence>
<comment type="caution">
    <text evidence="3">The sequence shown here is derived from an EMBL/GenBank/DDBJ whole genome shotgun (WGS) entry which is preliminary data.</text>
</comment>
<name>A0A3A9J8H2_9PROT</name>
<dbReference type="Gene3D" id="3.10.180.10">
    <property type="entry name" value="2,3-Dihydroxybiphenyl 1,2-Dioxygenase, domain 1"/>
    <property type="match status" value="1"/>
</dbReference>
<accession>A0A3A9J8H2</accession>
<dbReference type="GO" id="GO:0046872">
    <property type="term" value="F:metal ion binding"/>
    <property type="evidence" value="ECO:0007669"/>
    <property type="project" value="UniProtKB-KW"/>
</dbReference>
<sequence length="126" mass="13578">MASYRFDHIHLRSPDAEAAGRFYEDAFGATIRDRIRNGASLRVVVDLGGATLFIEQVSADTPAAPVPPHQGMEHIGLQVSDMDEAVAALKAKGVRFTAEPKELRPGLRIAFLAAPDGVTVEILQRG</sequence>
<dbReference type="EMBL" id="RFLX01000057">
    <property type="protein sequence ID" value="RMI15428.1"/>
    <property type="molecule type" value="Genomic_DNA"/>
</dbReference>
<dbReference type="RefSeq" id="WP_120639650.1">
    <property type="nucleotide sequence ID" value="NZ_RAQU01000127.1"/>
</dbReference>
<dbReference type="PANTHER" id="PTHR43048">
    <property type="entry name" value="METHYLMALONYL-COA EPIMERASE"/>
    <property type="match status" value="1"/>
</dbReference>